<evidence type="ECO:0000256" key="1">
    <source>
        <dbReference type="SAM" id="MobiDB-lite"/>
    </source>
</evidence>
<gene>
    <name evidence="3" type="ORF">GCM10017771_51710</name>
</gene>
<dbReference type="Proteomes" id="UP000603227">
    <property type="component" value="Unassembled WGS sequence"/>
</dbReference>
<comment type="caution">
    <text evidence="3">The sequence shown here is derived from an EMBL/GenBank/DDBJ whole genome shotgun (WGS) entry which is preliminary data.</text>
</comment>
<keyword evidence="4" id="KW-1185">Reference proteome</keyword>
<reference evidence="3" key="2">
    <citation type="submission" date="2020-09" db="EMBL/GenBank/DDBJ databases">
        <authorList>
            <person name="Sun Q."/>
            <person name="Zhou Y."/>
        </authorList>
    </citation>
    <scope>NUCLEOTIDE SEQUENCE</scope>
    <source>
        <strain evidence="3">CGMCC 4.7403</strain>
    </source>
</reference>
<dbReference type="AlphaFoldDB" id="A0A919DCC5"/>
<evidence type="ECO:0000313" key="4">
    <source>
        <dbReference type="Proteomes" id="UP000603227"/>
    </source>
</evidence>
<organism evidence="3 4">
    <name type="scientific">Streptomyces capitiformicae</name>
    <dbReference type="NCBI Taxonomy" id="2014920"/>
    <lineage>
        <taxon>Bacteria</taxon>
        <taxon>Bacillati</taxon>
        <taxon>Actinomycetota</taxon>
        <taxon>Actinomycetes</taxon>
        <taxon>Kitasatosporales</taxon>
        <taxon>Streptomycetaceae</taxon>
        <taxon>Streptomyces</taxon>
    </lineage>
</organism>
<dbReference type="Pfam" id="PF14216">
    <property type="entry name" value="DUF4326"/>
    <property type="match status" value="1"/>
</dbReference>
<sequence length="153" mass="16736">MGEHRPHSSVRTAAHTAHPAPPPTPARIQQTRTKGWRVGRAKVVDRSSRYGNPWRIENCVVIAPDGTTQDLGTPAAARQEASTRYRAWLNGEGPDTYAVGRRTLDRRRVLTGLSHLQGRDLACTCSLPRAGEPDYCHATVLLELAAHPEGIST</sequence>
<dbReference type="InterPro" id="IPR025475">
    <property type="entry name" value="DUF4326"/>
</dbReference>
<reference evidence="3" key="1">
    <citation type="journal article" date="2014" name="Int. J. Syst. Evol. Microbiol.">
        <title>Complete genome sequence of Corynebacterium casei LMG S-19264T (=DSM 44701T), isolated from a smear-ripened cheese.</title>
        <authorList>
            <consortium name="US DOE Joint Genome Institute (JGI-PGF)"/>
            <person name="Walter F."/>
            <person name="Albersmeier A."/>
            <person name="Kalinowski J."/>
            <person name="Ruckert C."/>
        </authorList>
    </citation>
    <scope>NUCLEOTIDE SEQUENCE</scope>
    <source>
        <strain evidence="3">CGMCC 4.7403</strain>
    </source>
</reference>
<accession>A0A919DCC5</accession>
<protein>
    <recommendedName>
        <fullName evidence="2">DUF4326 domain-containing protein</fullName>
    </recommendedName>
</protein>
<evidence type="ECO:0000259" key="2">
    <source>
        <dbReference type="Pfam" id="PF14216"/>
    </source>
</evidence>
<dbReference type="EMBL" id="BNAT01000019">
    <property type="protein sequence ID" value="GHE34243.1"/>
    <property type="molecule type" value="Genomic_DNA"/>
</dbReference>
<evidence type="ECO:0000313" key="3">
    <source>
        <dbReference type="EMBL" id="GHE34243.1"/>
    </source>
</evidence>
<feature type="domain" description="DUF4326" evidence="2">
    <location>
        <begin position="32"/>
        <end position="143"/>
    </location>
</feature>
<proteinExistence type="predicted"/>
<name>A0A919DCC5_9ACTN</name>
<dbReference type="RefSeq" id="WP_189784842.1">
    <property type="nucleotide sequence ID" value="NZ_BNAT01000019.1"/>
</dbReference>
<feature type="region of interest" description="Disordered" evidence="1">
    <location>
        <begin position="1"/>
        <end position="34"/>
    </location>
</feature>